<dbReference type="EMBL" id="JAAIUW010000009">
    <property type="protein sequence ID" value="KAF7817010.1"/>
    <property type="molecule type" value="Genomic_DNA"/>
</dbReference>
<accession>A0A834WBA7</accession>
<evidence type="ECO:0000313" key="2">
    <source>
        <dbReference type="Proteomes" id="UP000634136"/>
    </source>
</evidence>
<reference evidence="1" key="1">
    <citation type="submission" date="2020-09" db="EMBL/GenBank/DDBJ databases">
        <title>Genome-Enabled Discovery of Anthraquinone Biosynthesis in Senna tora.</title>
        <authorList>
            <person name="Kang S.-H."/>
            <person name="Pandey R.P."/>
            <person name="Lee C.-M."/>
            <person name="Sim J.-S."/>
            <person name="Jeong J.-T."/>
            <person name="Choi B.-S."/>
            <person name="Jung M."/>
            <person name="Ginzburg D."/>
            <person name="Zhao K."/>
            <person name="Won S.Y."/>
            <person name="Oh T.-J."/>
            <person name="Yu Y."/>
            <person name="Kim N.-H."/>
            <person name="Lee O.R."/>
            <person name="Lee T.-H."/>
            <person name="Bashyal P."/>
            <person name="Kim T.-S."/>
            <person name="Lee W.-H."/>
            <person name="Kawkins C."/>
            <person name="Kim C.-K."/>
            <person name="Kim J.S."/>
            <person name="Ahn B.O."/>
            <person name="Rhee S.Y."/>
            <person name="Sohng J.K."/>
        </authorList>
    </citation>
    <scope>NUCLEOTIDE SEQUENCE</scope>
    <source>
        <tissue evidence="1">Leaf</tissue>
    </source>
</reference>
<evidence type="ECO:0000313" key="1">
    <source>
        <dbReference type="EMBL" id="KAF7817010.1"/>
    </source>
</evidence>
<organism evidence="1 2">
    <name type="scientific">Senna tora</name>
    <dbReference type="NCBI Taxonomy" id="362788"/>
    <lineage>
        <taxon>Eukaryota</taxon>
        <taxon>Viridiplantae</taxon>
        <taxon>Streptophyta</taxon>
        <taxon>Embryophyta</taxon>
        <taxon>Tracheophyta</taxon>
        <taxon>Spermatophyta</taxon>
        <taxon>Magnoliopsida</taxon>
        <taxon>eudicotyledons</taxon>
        <taxon>Gunneridae</taxon>
        <taxon>Pentapetalae</taxon>
        <taxon>rosids</taxon>
        <taxon>fabids</taxon>
        <taxon>Fabales</taxon>
        <taxon>Fabaceae</taxon>
        <taxon>Caesalpinioideae</taxon>
        <taxon>Cassia clade</taxon>
        <taxon>Senna</taxon>
    </lineage>
</organism>
<dbReference type="AlphaFoldDB" id="A0A834WBA7"/>
<gene>
    <name evidence="1" type="ORF">G2W53_030979</name>
</gene>
<protein>
    <submittedName>
        <fullName evidence="1">Uncharacterized protein</fullName>
    </submittedName>
</protein>
<dbReference type="Proteomes" id="UP000634136">
    <property type="component" value="Unassembled WGS sequence"/>
</dbReference>
<comment type="caution">
    <text evidence="1">The sequence shown here is derived from an EMBL/GenBank/DDBJ whole genome shotgun (WGS) entry which is preliminary data.</text>
</comment>
<sequence>MPESQLCYDDLHRKIWKPNDVHARKLITKF</sequence>
<proteinExistence type="predicted"/>
<keyword evidence="2" id="KW-1185">Reference proteome</keyword>
<name>A0A834WBA7_9FABA</name>